<name>A0A7Z0J9D9_9ACTN</name>
<dbReference type="AlphaFoldDB" id="A0A7Z0J9D9"/>
<dbReference type="EMBL" id="JACCFS010000001">
    <property type="protein sequence ID" value="NYJ33394.1"/>
    <property type="molecule type" value="Genomic_DNA"/>
</dbReference>
<proteinExistence type="predicted"/>
<keyword evidence="2" id="KW-1185">Reference proteome</keyword>
<gene>
    <name evidence="1" type="ORF">HNR10_001275</name>
</gene>
<protein>
    <submittedName>
        <fullName evidence="1">Uncharacterized protein</fullName>
    </submittedName>
</protein>
<comment type="caution">
    <text evidence="1">The sequence shown here is derived from an EMBL/GenBank/DDBJ whole genome shotgun (WGS) entry which is preliminary data.</text>
</comment>
<evidence type="ECO:0000313" key="1">
    <source>
        <dbReference type="EMBL" id="NYJ33394.1"/>
    </source>
</evidence>
<dbReference type="Proteomes" id="UP000572051">
    <property type="component" value="Unassembled WGS sequence"/>
</dbReference>
<organism evidence="1 2">
    <name type="scientific">Nocardiopsis aegyptia</name>
    <dbReference type="NCBI Taxonomy" id="220378"/>
    <lineage>
        <taxon>Bacteria</taxon>
        <taxon>Bacillati</taxon>
        <taxon>Actinomycetota</taxon>
        <taxon>Actinomycetes</taxon>
        <taxon>Streptosporangiales</taxon>
        <taxon>Nocardiopsidaceae</taxon>
        <taxon>Nocardiopsis</taxon>
    </lineage>
</organism>
<sequence>MGARSGAFETGPSRLPVCPLVPHGHTSRPSRTRRRPRLCLLWAAARAHAVARHHPQRTPAAQSFLLWPGQTPCGPVCSLVTAPPPPSMAAFRAAPPACGPGSTREGSGVLPDRAAATASHGGCGGAPPGLVRGDPAVASGSLSVLLGLLTGGLAHCDCARLAAMWRETVGAHGPDAGTDTRPVRHHLVRVVRSGRSRLPVLFRYRVVAARTAAPGRQRCDRLAQNRRAVPRLCRDGQGTRLDRRPVRVRRVTAGRGARQCAG</sequence>
<accession>A0A7Z0J9D9</accession>
<reference evidence="1 2" key="1">
    <citation type="submission" date="2020-07" db="EMBL/GenBank/DDBJ databases">
        <title>Sequencing the genomes of 1000 actinobacteria strains.</title>
        <authorList>
            <person name="Klenk H.-P."/>
        </authorList>
    </citation>
    <scope>NUCLEOTIDE SEQUENCE [LARGE SCALE GENOMIC DNA]</scope>
    <source>
        <strain evidence="1 2">DSM 44442</strain>
    </source>
</reference>
<evidence type="ECO:0000313" key="2">
    <source>
        <dbReference type="Proteomes" id="UP000572051"/>
    </source>
</evidence>